<evidence type="ECO:0000313" key="2">
    <source>
        <dbReference type="Proteomes" id="UP000494106"/>
    </source>
</evidence>
<evidence type="ECO:0000313" key="1">
    <source>
        <dbReference type="EMBL" id="CAB3223303.1"/>
    </source>
</evidence>
<dbReference type="EMBL" id="CADEBC010000135">
    <property type="protein sequence ID" value="CAB3223303.1"/>
    <property type="molecule type" value="Genomic_DNA"/>
</dbReference>
<dbReference type="Proteomes" id="UP000494106">
    <property type="component" value="Unassembled WGS sequence"/>
</dbReference>
<protein>
    <submittedName>
        <fullName evidence="1">Uncharacterized protein</fullName>
    </submittedName>
</protein>
<gene>
    <name evidence="1" type="ORF">APLA_LOCUS1571</name>
</gene>
<comment type="caution">
    <text evidence="1">The sequence shown here is derived from an EMBL/GenBank/DDBJ whole genome shotgun (WGS) entry which is preliminary data.</text>
</comment>
<accession>A0A8S0YV33</accession>
<reference evidence="1 2" key="1">
    <citation type="submission" date="2020-04" db="EMBL/GenBank/DDBJ databases">
        <authorList>
            <person name="Wallbank WR R."/>
            <person name="Pardo Diaz C."/>
            <person name="Kozak K."/>
            <person name="Martin S."/>
            <person name="Jiggins C."/>
            <person name="Moest M."/>
            <person name="Warren A I."/>
            <person name="Byers J.R.P. K."/>
            <person name="Montejo-Kovacevich G."/>
            <person name="Yen C E."/>
        </authorList>
    </citation>
    <scope>NUCLEOTIDE SEQUENCE [LARGE SCALE GENOMIC DNA]</scope>
</reference>
<dbReference type="AlphaFoldDB" id="A0A8S0YV33"/>
<proteinExistence type="predicted"/>
<keyword evidence="2" id="KW-1185">Reference proteome</keyword>
<organism evidence="1 2">
    <name type="scientific">Arctia plantaginis</name>
    <name type="common">Wood tiger moth</name>
    <name type="synonym">Phalaena plantaginis</name>
    <dbReference type="NCBI Taxonomy" id="874455"/>
    <lineage>
        <taxon>Eukaryota</taxon>
        <taxon>Metazoa</taxon>
        <taxon>Ecdysozoa</taxon>
        <taxon>Arthropoda</taxon>
        <taxon>Hexapoda</taxon>
        <taxon>Insecta</taxon>
        <taxon>Pterygota</taxon>
        <taxon>Neoptera</taxon>
        <taxon>Endopterygota</taxon>
        <taxon>Lepidoptera</taxon>
        <taxon>Glossata</taxon>
        <taxon>Ditrysia</taxon>
        <taxon>Noctuoidea</taxon>
        <taxon>Erebidae</taxon>
        <taxon>Arctiinae</taxon>
        <taxon>Arctia</taxon>
    </lineage>
</organism>
<name>A0A8S0YV33_ARCPL</name>
<sequence>MLIINIEFEELEEKEEQDFEIDLEDWNLAISSNYNPQPTFVDFINVDDDFIVSGEFTEHDVVHAFSSSSLENEEDDDEMDSEEFSAPNIFYLIYFIKNSRDVSLAMKDIAADCDLNDS</sequence>